<dbReference type="RefSeq" id="WP_236997447.1">
    <property type="nucleotide sequence ID" value="NZ_JAKKOR010000005.1"/>
</dbReference>
<reference evidence="4 5" key="1">
    <citation type="submission" date="2022-01" db="EMBL/GenBank/DDBJ databases">
        <authorList>
            <person name="Huang Y."/>
        </authorList>
    </citation>
    <scope>NUCLEOTIDE SEQUENCE [LARGE SCALE GENOMIC DNA]</scope>
    <source>
        <strain evidence="4 5">HY366</strain>
    </source>
</reference>
<dbReference type="Proteomes" id="UP001200110">
    <property type="component" value="Unassembled WGS sequence"/>
</dbReference>
<feature type="compositionally biased region" description="Low complexity" evidence="2">
    <location>
        <begin position="1"/>
        <end position="14"/>
    </location>
</feature>
<evidence type="ECO:0000313" key="4">
    <source>
        <dbReference type="EMBL" id="MCF8588226.1"/>
    </source>
</evidence>
<dbReference type="PANTHER" id="PTHR21666">
    <property type="entry name" value="PEPTIDASE-RELATED"/>
    <property type="match status" value="1"/>
</dbReference>
<dbReference type="PANTHER" id="PTHR21666:SF289">
    <property type="entry name" value="L-ALA--D-GLU ENDOPEPTIDASE"/>
    <property type="match status" value="1"/>
</dbReference>
<feature type="domain" description="M23ase beta-sheet core" evidence="3">
    <location>
        <begin position="42"/>
        <end position="130"/>
    </location>
</feature>
<comment type="caution">
    <text evidence="4">The sequence shown here is derived from an EMBL/GenBank/DDBJ whole genome shotgun (WGS) entry which is preliminary data.</text>
</comment>
<gene>
    <name evidence="4" type="ORF">L5G33_07040</name>
</gene>
<evidence type="ECO:0000313" key="5">
    <source>
        <dbReference type="Proteomes" id="UP001200110"/>
    </source>
</evidence>
<dbReference type="SUPFAM" id="SSF51261">
    <property type="entry name" value="Duplicated hybrid motif"/>
    <property type="match status" value="1"/>
</dbReference>
<dbReference type="EMBL" id="JAKKOR010000005">
    <property type="protein sequence ID" value="MCF8588226.1"/>
    <property type="molecule type" value="Genomic_DNA"/>
</dbReference>
<evidence type="ECO:0000256" key="1">
    <source>
        <dbReference type="ARBA" id="ARBA00022729"/>
    </source>
</evidence>
<accession>A0ABS9IRN8</accession>
<keyword evidence="5" id="KW-1185">Reference proteome</keyword>
<evidence type="ECO:0000259" key="3">
    <source>
        <dbReference type="Pfam" id="PF01551"/>
    </source>
</evidence>
<dbReference type="InterPro" id="IPR011055">
    <property type="entry name" value="Dup_hybrid_motif"/>
</dbReference>
<dbReference type="InterPro" id="IPR016047">
    <property type="entry name" value="M23ase_b-sheet_dom"/>
</dbReference>
<name>A0ABS9IRN8_9ACTN</name>
<dbReference type="CDD" id="cd12797">
    <property type="entry name" value="M23_peptidase"/>
    <property type="match status" value="1"/>
</dbReference>
<proteinExistence type="predicted"/>
<protein>
    <submittedName>
        <fullName evidence="4">M23 family metallopeptidase</fullName>
    </submittedName>
</protein>
<dbReference type="Gene3D" id="2.70.70.10">
    <property type="entry name" value="Glucose Permease (Domain IIA)"/>
    <property type="match status" value="1"/>
</dbReference>
<feature type="region of interest" description="Disordered" evidence="2">
    <location>
        <begin position="1"/>
        <end position="20"/>
    </location>
</feature>
<dbReference type="Pfam" id="PF01551">
    <property type="entry name" value="Peptidase_M23"/>
    <property type="match status" value="1"/>
</dbReference>
<dbReference type="InterPro" id="IPR050570">
    <property type="entry name" value="Cell_wall_metabolism_enzyme"/>
</dbReference>
<sequence length="170" mass="17873">MSAPQTAAPQTAAPRTSYDWPLAPRPAVVRPFDPPEKRWQPGHRGVDLAAAPDAPVLAARAGTVHFAGVVAGKPTVSIRHADGIVTTYEPVVARVRRGEHIGRGQVIGVLAVGHAGCRAAACLHWGARQGSGRDAVYLNPLGLLGVLRVRLKPLMPEDVPGRGPLAVARH</sequence>
<organism evidence="4 5">
    <name type="scientific">Gordonia liuliyuniae</name>
    <dbReference type="NCBI Taxonomy" id="2911517"/>
    <lineage>
        <taxon>Bacteria</taxon>
        <taxon>Bacillati</taxon>
        <taxon>Actinomycetota</taxon>
        <taxon>Actinomycetes</taxon>
        <taxon>Mycobacteriales</taxon>
        <taxon>Gordoniaceae</taxon>
        <taxon>Gordonia</taxon>
    </lineage>
</organism>
<keyword evidence="1" id="KW-0732">Signal</keyword>
<evidence type="ECO:0000256" key="2">
    <source>
        <dbReference type="SAM" id="MobiDB-lite"/>
    </source>
</evidence>